<reference evidence="1" key="1">
    <citation type="journal article" date="2014" name="Front. Microbiol.">
        <title>High frequency of phylogenetically diverse reductive dehalogenase-homologous genes in deep subseafloor sedimentary metagenomes.</title>
        <authorList>
            <person name="Kawai M."/>
            <person name="Futagami T."/>
            <person name="Toyoda A."/>
            <person name="Takaki Y."/>
            <person name="Nishi S."/>
            <person name="Hori S."/>
            <person name="Arai W."/>
            <person name="Tsubouchi T."/>
            <person name="Morono Y."/>
            <person name="Uchiyama I."/>
            <person name="Ito T."/>
            <person name="Fujiyama A."/>
            <person name="Inagaki F."/>
            <person name="Takami H."/>
        </authorList>
    </citation>
    <scope>NUCLEOTIDE SEQUENCE</scope>
    <source>
        <strain evidence="1">Expedition CK06-06</strain>
    </source>
</reference>
<accession>X1E074</accession>
<dbReference type="SUPFAM" id="SSF56601">
    <property type="entry name" value="beta-lactamase/transpeptidase-like"/>
    <property type="match status" value="1"/>
</dbReference>
<feature type="non-terminal residue" evidence="1">
    <location>
        <position position="1"/>
    </location>
</feature>
<comment type="caution">
    <text evidence="1">The sequence shown here is derived from an EMBL/GenBank/DDBJ whole genome shotgun (WGS) entry which is preliminary data.</text>
</comment>
<name>X1E074_9ZZZZ</name>
<dbReference type="Gene3D" id="3.40.710.10">
    <property type="entry name" value="DD-peptidase/beta-lactamase superfamily"/>
    <property type="match status" value="1"/>
</dbReference>
<feature type="non-terminal residue" evidence="1">
    <location>
        <position position="62"/>
    </location>
</feature>
<evidence type="ECO:0000313" key="1">
    <source>
        <dbReference type="EMBL" id="GAH26671.1"/>
    </source>
</evidence>
<proteinExistence type="predicted"/>
<dbReference type="AlphaFoldDB" id="X1E074"/>
<organism evidence="1">
    <name type="scientific">marine sediment metagenome</name>
    <dbReference type="NCBI Taxonomy" id="412755"/>
    <lineage>
        <taxon>unclassified sequences</taxon>
        <taxon>metagenomes</taxon>
        <taxon>ecological metagenomes</taxon>
    </lineage>
</organism>
<dbReference type="InterPro" id="IPR012338">
    <property type="entry name" value="Beta-lactam/transpept-like"/>
</dbReference>
<sequence length="62" mass="7232">AKIGYLFLNEGNWEGEQIISENWVRTSTSVMVNWGWVLDYGFQWWIAAEDNLYRALGYGGQQ</sequence>
<protein>
    <submittedName>
        <fullName evidence="1">Uncharacterized protein</fullName>
    </submittedName>
</protein>
<dbReference type="EMBL" id="BART01041526">
    <property type="protein sequence ID" value="GAH26671.1"/>
    <property type="molecule type" value="Genomic_DNA"/>
</dbReference>
<gene>
    <name evidence="1" type="ORF">S01H4_66758</name>
</gene>